<accession>A0A1D7TLF2</accession>
<dbReference type="PANTHER" id="PTHR34227">
    <property type="entry name" value="CHAPERONE PROTEIN YCDY"/>
    <property type="match status" value="1"/>
</dbReference>
<dbReference type="Pfam" id="PF02613">
    <property type="entry name" value="Nitrate_red_del"/>
    <property type="match status" value="1"/>
</dbReference>
<proteinExistence type="predicted"/>
<name>A0A1D7TLF2_9BACT</name>
<protein>
    <submittedName>
        <fullName evidence="2">Chaperone protein TorD</fullName>
    </submittedName>
</protein>
<dbReference type="InterPro" id="IPR050289">
    <property type="entry name" value="TorD/DmsD_chaperones"/>
</dbReference>
<dbReference type="KEGG" id="shal:SHALO_2058"/>
<dbReference type="RefSeq" id="WP_069478462.1">
    <property type="nucleotide sequence ID" value="NZ_CP017111.1"/>
</dbReference>
<dbReference type="InterPro" id="IPR036411">
    <property type="entry name" value="TorD-like_sf"/>
</dbReference>
<keyword evidence="3" id="KW-1185">Reference proteome</keyword>
<dbReference type="PANTHER" id="PTHR34227:SF1">
    <property type="entry name" value="DIMETHYL SULFOXIDE REDUCTASE CHAPERONE-RELATED"/>
    <property type="match status" value="1"/>
</dbReference>
<dbReference type="PATRIC" id="fig|1193502.14.peg.2091"/>
<organism evidence="2 3">
    <name type="scientific">Sulfurospirillum halorespirans DSM 13726</name>
    <dbReference type="NCBI Taxonomy" id="1193502"/>
    <lineage>
        <taxon>Bacteria</taxon>
        <taxon>Pseudomonadati</taxon>
        <taxon>Campylobacterota</taxon>
        <taxon>Epsilonproteobacteria</taxon>
        <taxon>Campylobacterales</taxon>
        <taxon>Sulfurospirillaceae</taxon>
        <taxon>Sulfurospirillum</taxon>
    </lineage>
</organism>
<evidence type="ECO:0000313" key="3">
    <source>
        <dbReference type="Proteomes" id="UP000094609"/>
    </source>
</evidence>
<dbReference type="SUPFAM" id="SSF89155">
    <property type="entry name" value="TorD-like"/>
    <property type="match status" value="1"/>
</dbReference>
<evidence type="ECO:0000313" key="2">
    <source>
        <dbReference type="EMBL" id="AOO65829.1"/>
    </source>
</evidence>
<sequence>MDYTTLSLAANVFAQFLASSPDAKTWQMLKENHVLEEWFIHTQTPTSEQGTMLWKRSHGEESSDTIAADFTRLFLCDEEFLKAPPYASFYLESSGEIFTQESDDVQAVYDAFSFKTTRLTQEPADHIATQLEFLSLLLKSAAQSDAFAKHISRFIAIHLASWMTSWAVDVQNNAQSLFYRGLGYHIQTYYELLIETFQPNVVPRIIHRKAS</sequence>
<dbReference type="Gene3D" id="1.10.3480.10">
    <property type="entry name" value="TorD-like"/>
    <property type="match status" value="1"/>
</dbReference>
<gene>
    <name evidence="2" type="ORF">SHALO_2058</name>
</gene>
<evidence type="ECO:0000256" key="1">
    <source>
        <dbReference type="ARBA" id="ARBA00023186"/>
    </source>
</evidence>
<reference evidence="3" key="1">
    <citation type="submission" date="2016-08" db="EMBL/GenBank/DDBJ databases">
        <title>Complete genome sequence of the organohalide-respiring Epsilonproteobacterium Sulfurospirillum halorespirans.</title>
        <authorList>
            <person name="Goris T."/>
            <person name="Zimmermann J."/>
            <person name="Schenz B."/>
            <person name="Lemos M."/>
            <person name="Hackermueller J."/>
            <person name="Diekert G."/>
        </authorList>
    </citation>
    <scope>NUCLEOTIDE SEQUENCE [LARGE SCALE GENOMIC DNA]</scope>
    <source>
        <strain>DSM 13726</strain>
        <strain evidence="3">PCE-M2</strain>
    </source>
</reference>
<dbReference type="InterPro" id="IPR020945">
    <property type="entry name" value="DMSO/NO3_reduct_chaperone"/>
</dbReference>
<dbReference type="STRING" id="1193502.SHALO_2058"/>
<dbReference type="Proteomes" id="UP000094609">
    <property type="component" value="Chromosome"/>
</dbReference>
<keyword evidence="1" id="KW-0143">Chaperone</keyword>
<dbReference type="AlphaFoldDB" id="A0A1D7TLF2"/>
<dbReference type="EMBL" id="CP017111">
    <property type="protein sequence ID" value="AOO65829.1"/>
    <property type="molecule type" value="Genomic_DNA"/>
</dbReference>